<gene>
    <name evidence="14" type="ORF">AXG93_2062s1420</name>
</gene>
<dbReference type="InterPro" id="IPR039308">
    <property type="entry name" value="GAS8"/>
</dbReference>
<keyword evidence="15" id="KW-1185">Reference proteome</keyword>
<evidence type="ECO:0000259" key="13">
    <source>
        <dbReference type="Pfam" id="PF13851"/>
    </source>
</evidence>
<name>A0A176VFP4_MARPO</name>
<dbReference type="AlphaFoldDB" id="A0A176VFP4"/>
<feature type="coiled-coil region" evidence="11">
    <location>
        <begin position="198"/>
        <end position="324"/>
    </location>
</feature>
<evidence type="ECO:0000256" key="2">
    <source>
        <dbReference type="ARBA" id="ARBA00004245"/>
    </source>
</evidence>
<keyword evidence="5" id="KW-0493">Microtubule</keyword>
<comment type="similarity">
    <text evidence="3">Belongs to the DRC4 family.</text>
</comment>
<keyword evidence="8" id="KW-0969">Cilium</keyword>
<keyword evidence="4" id="KW-0963">Cytoplasm</keyword>
<feature type="compositionally biased region" description="Basic residues" evidence="12">
    <location>
        <begin position="9"/>
        <end position="18"/>
    </location>
</feature>
<dbReference type="GO" id="GO:0048870">
    <property type="term" value="P:cell motility"/>
    <property type="evidence" value="ECO:0007669"/>
    <property type="project" value="InterPro"/>
</dbReference>
<evidence type="ECO:0000256" key="1">
    <source>
        <dbReference type="ARBA" id="ARBA00004230"/>
    </source>
</evidence>
<comment type="caution">
    <text evidence="14">The sequence shown here is derived from an EMBL/GenBank/DDBJ whole genome shotgun (WGS) entry which is preliminary data.</text>
</comment>
<evidence type="ECO:0000256" key="4">
    <source>
        <dbReference type="ARBA" id="ARBA00022490"/>
    </source>
</evidence>
<evidence type="ECO:0000256" key="11">
    <source>
        <dbReference type="SAM" id="Coils"/>
    </source>
</evidence>
<proteinExistence type="inferred from homology"/>
<evidence type="ECO:0000256" key="12">
    <source>
        <dbReference type="SAM" id="MobiDB-lite"/>
    </source>
</evidence>
<evidence type="ECO:0000256" key="9">
    <source>
        <dbReference type="ARBA" id="ARBA00023212"/>
    </source>
</evidence>
<dbReference type="InterPro" id="IPR025593">
    <property type="entry name" value="GAS8_dom"/>
</dbReference>
<keyword evidence="6" id="KW-0282">Flagellum</keyword>
<evidence type="ECO:0000256" key="10">
    <source>
        <dbReference type="ARBA" id="ARBA00023273"/>
    </source>
</evidence>
<keyword evidence="9" id="KW-0206">Cytoskeleton</keyword>
<dbReference type="GO" id="GO:0031514">
    <property type="term" value="C:motile cilium"/>
    <property type="evidence" value="ECO:0007669"/>
    <property type="project" value="UniProtKB-SubCell"/>
</dbReference>
<dbReference type="GO" id="GO:0005874">
    <property type="term" value="C:microtubule"/>
    <property type="evidence" value="ECO:0007669"/>
    <property type="project" value="UniProtKB-KW"/>
</dbReference>
<evidence type="ECO:0000256" key="3">
    <source>
        <dbReference type="ARBA" id="ARBA00009859"/>
    </source>
</evidence>
<evidence type="ECO:0000256" key="8">
    <source>
        <dbReference type="ARBA" id="ARBA00023069"/>
    </source>
</evidence>
<evidence type="ECO:0000256" key="6">
    <source>
        <dbReference type="ARBA" id="ARBA00022846"/>
    </source>
</evidence>
<protein>
    <recommendedName>
        <fullName evidence="13">Growth arrest-specific protein 8 domain-containing protein</fullName>
    </recommendedName>
</protein>
<dbReference type="Proteomes" id="UP000077202">
    <property type="component" value="Unassembled WGS sequence"/>
</dbReference>
<reference evidence="14" key="1">
    <citation type="submission" date="2016-03" db="EMBL/GenBank/DDBJ databases">
        <title>Mechanisms controlling the formation of the plant cell surface in tip-growing cells are functionally conserved among land plants.</title>
        <authorList>
            <person name="Honkanen S."/>
            <person name="Jones V.A."/>
            <person name="Morieri G."/>
            <person name="Champion C."/>
            <person name="Hetherington A.J."/>
            <person name="Kelly S."/>
            <person name="Saint-Marcoux D."/>
            <person name="Proust H."/>
            <person name="Prescott H."/>
            <person name="Dolan L."/>
        </authorList>
    </citation>
    <scope>NUCLEOTIDE SEQUENCE [LARGE SCALE GENOMIC DNA]</scope>
    <source>
        <tissue evidence="14">Whole gametophyte</tissue>
    </source>
</reference>
<dbReference type="PANTHER" id="PTHR31543">
    <property type="entry name" value="DYNEIN REGULATORY COMPLEX SUBUNIT 4"/>
    <property type="match status" value="1"/>
</dbReference>
<evidence type="ECO:0000313" key="15">
    <source>
        <dbReference type="Proteomes" id="UP000077202"/>
    </source>
</evidence>
<evidence type="ECO:0000313" key="14">
    <source>
        <dbReference type="EMBL" id="OAE19131.1"/>
    </source>
</evidence>
<dbReference type="PANTHER" id="PTHR31543:SF0">
    <property type="entry name" value="DYNEIN REGULATORY COMPLEX SUBUNIT 4"/>
    <property type="match status" value="1"/>
</dbReference>
<sequence>MAPKPDPKKKGKKGKKKEKPTGPTVKELQAQIVILEAEKLKEQSERNVMQLERVYNQKMKHLLYEQQHTVTTIKTDNQQALKLQAEQGLQREAELMFVFLTSPLKERAKEITKMRQEFEIQQKEVEDKCEKKIKMLREELELRRKHEIHEIEERKNKHINELIKKHEKAFTEIKCYYNDITKNNLDLIKTLKEDVTDMKKKEALNEKLMHEIAQENKRLTEPLQKALKEVETLRKSVQNYEKDKALLHQRTKQFNDRTKELKALEWEYQALQERVNNAEAERDDVVKKFESSIYEVQQKCGLKNMLLEKKVQVLSTTLEKKETQLNYLAADSGKDAAQIDEAKKGVENLLDSKNQQIKSLRYDIGKMKRIHHDVIRSFELKLSEMGIPLEDMGLPHYIRAISEARTMNAAPLPRAFCTIIDSDIWKASSVPTNQSTVCLRSAQY</sequence>
<accession>A0A176VFP4</accession>
<keyword evidence="7 11" id="KW-0175">Coiled coil</keyword>
<feature type="region of interest" description="Disordered" evidence="12">
    <location>
        <begin position="1"/>
        <end position="26"/>
    </location>
</feature>
<dbReference type="GO" id="GO:0031267">
    <property type="term" value="F:small GTPase binding"/>
    <property type="evidence" value="ECO:0007669"/>
    <property type="project" value="InterPro"/>
</dbReference>
<evidence type="ECO:0000256" key="5">
    <source>
        <dbReference type="ARBA" id="ARBA00022701"/>
    </source>
</evidence>
<dbReference type="GO" id="GO:0005794">
    <property type="term" value="C:Golgi apparatus"/>
    <property type="evidence" value="ECO:0007669"/>
    <property type="project" value="TreeGrafter"/>
</dbReference>
<keyword evidence="10" id="KW-0966">Cell projection</keyword>
<feature type="domain" description="Growth arrest-specific protein 8" evidence="13">
    <location>
        <begin position="161"/>
        <end position="360"/>
    </location>
</feature>
<dbReference type="Pfam" id="PF13851">
    <property type="entry name" value="GAS"/>
    <property type="match status" value="1"/>
</dbReference>
<organism evidence="14 15">
    <name type="scientific">Marchantia polymorpha subsp. ruderalis</name>
    <dbReference type="NCBI Taxonomy" id="1480154"/>
    <lineage>
        <taxon>Eukaryota</taxon>
        <taxon>Viridiplantae</taxon>
        <taxon>Streptophyta</taxon>
        <taxon>Embryophyta</taxon>
        <taxon>Marchantiophyta</taxon>
        <taxon>Marchantiopsida</taxon>
        <taxon>Marchantiidae</taxon>
        <taxon>Marchantiales</taxon>
        <taxon>Marchantiaceae</taxon>
        <taxon>Marchantia</taxon>
    </lineage>
</organism>
<comment type="subcellular location">
    <subcellularLocation>
        <location evidence="1">Cell projection</location>
        <location evidence="1">Cilium</location>
        <location evidence="1">Flagellum</location>
    </subcellularLocation>
    <subcellularLocation>
        <location evidence="2">Cytoplasm</location>
        <location evidence="2">Cytoskeleton</location>
    </subcellularLocation>
</comment>
<dbReference type="EMBL" id="LVLJ01003929">
    <property type="protein sequence ID" value="OAE19131.1"/>
    <property type="molecule type" value="Genomic_DNA"/>
</dbReference>
<feature type="coiled-coil region" evidence="11">
    <location>
        <begin position="108"/>
        <end position="157"/>
    </location>
</feature>
<evidence type="ECO:0000256" key="7">
    <source>
        <dbReference type="ARBA" id="ARBA00023054"/>
    </source>
</evidence>
<dbReference type="GO" id="GO:0008017">
    <property type="term" value="F:microtubule binding"/>
    <property type="evidence" value="ECO:0007669"/>
    <property type="project" value="InterPro"/>
</dbReference>